<dbReference type="PANTHER" id="PTHR11579:SF0">
    <property type="entry name" value="PROTEIN-L-ISOASPARTATE(D-ASPARTATE) O-METHYLTRANSFERASE"/>
    <property type="match status" value="1"/>
</dbReference>
<dbReference type="Gene3D" id="3.40.50.150">
    <property type="entry name" value="Vaccinia Virus protein VP39"/>
    <property type="match status" value="1"/>
</dbReference>
<gene>
    <name evidence="12" type="ORF">PU560_09480</name>
</gene>
<evidence type="ECO:0000256" key="8">
    <source>
        <dbReference type="ARBA" id="ARBA00022691"/>
    </source>
</evidence>
<comment type="caution">
    <text evidence="12">The sequence shown here is derived from an EMBL/GenBank/DDBJ whole genome shotgun (WGS) entry which is preliminary data.</text>
</comment>
<keyword evidence="6" id="KW-0489">Methyltransferase</keyword>
<comment type="subcellular location">
    <subcellularLocation>
        <location evidence="1">Cytoplasm</location>
    </subcellularLocation>
</comment>
<evidence type="ECO:0000256" key="10">
    <source>
        <dbReference type="ARBA" id="ARBA00031323"/>
    </source>
</evidence>
<dbReference type="CDD" id="cd02440">
    <property type="entry name" value="AdoMet_MTases"/>
    <property type="match status" value="1"/>
</dbReference>
<dbReference type="EC" id="2.1.1.77" evidence="3"/>
<proteinExistence type="inferred from homology"/>
<keyword evidence="8" id="KW-0949">S-adenosyl-L-methionine</keyword>
<evidence type="ECO:0000256" key="6">
    <source>
        <dbReference type="ARBA" id="ARBA00022603"/>
    </source>
</evidence>
<protein>
    <recommendedName>
        <fullName evidence="4">Protein-L-isoaspartate O-methyltransferase</fullName>
        <ecNumber evidence="3">2.1.1.77</ecNumber>
    </recommendedName>
    <alternativeName>
        <fullName evidence="11">L-isoaspartyl protein carboxyl methyltransferase</fullName>
    </alternativeName>
    <alternativeName>
        <fullName evidence="9">Protein L-isoaspartyl methyltransferase</fullName>
    </alternativeName>
    <alternativeName>
        <fullName evidence="10">Protein-beta-aspartate methyltransferase</fullName>
    </alternativeName>
</protein>
<evidence type="ECO:0000256" key="2">
    <source>
        <dbReference type="ARBA" id="ARBA00005369"/>
    </source>
</evidence>
<dbReference type="Proteomes" id="UP001165561">
    <property type="component" value="Unassembled WGS sequence"/>
</dbReference>
<name>A0ABT5TZK7_9MICO</name>
<reference evidence="12" key="1">
    <citation type="submission" date="2023-02" db="EMBL/GenBank/DDBJ databases">
        <title>Georgenia sp.10Sc9-8, isolated from a soil sample collected from the Taklamakan desert.</title>
        <authorList>
            <person name="Liu S."/>
        </authorList>
    </citation>
    <scope>NUCLEOTIDE SEQUENCE</scope>
    <source>
        <strain evidence="12">10Sc9-8</strain>
    </source>
</reference>
<organism evidence="12 13">
    <name type="scientific">Georgenia halotolerans</name>
    <dbReference type="NCBI Taxonomy" id="3028317"/>
    <lineage>
        <taxon>Bacteria</taxon>
        <taxon>Bacillati</taxon>
        <taxon>Actinomycetota</taxon>
        <taxon>Actinomycetes</taxon>
        <taxon>Micrococcales</taxon>
        <taxon>Bogoriellaceae</taxon>
        <taxon>Georgenia</taxon>
    </lineage>
</organism>
<dbReference type="Pfam" id="PF01135">
    <property type="entry name" value="PCMT"/>
    <property type="match status" value="1"/>
</dbReference>
<evidence type="ECO:0000256" key="3">
    <source>
        <dbReference type="ARBA" id="ARBA00011890"/>
    </source>
</evidence>
<evidence type="ECO:0000313" key="12">
    <source>
        <dbReference type="EMBL" id="MDD9206694.1"/>
    </source>
</evidence>
<dbReference type="InterPro" id="IPR000682">
    <property type="entry name" value="PCMT"/>
</dbReference>
<keyword evidence="13" id="KW-1185">Reference proteome</keyword>
<dbReference type="SUPFAM" id="SSF53335">
    <property type="entry name" value="S-adenosyl-L-methionine-dependent methyltransferases"/>
    <property type="match status" value="1"/>
</dbReference>
<keyword evidence="7" id="KW-0808">Transferase</keyword>
<accession>A0ABT5TZK7</accession>
<evidence type="ECO:0000256" key="9">
    <source>
        <dbReference type="ARBA" id="ARBA00030757"/>
    </source>
</evidence>
<evidence type="ECO:0000256" key="5">
    <source>
        <dbReference type="ARBA" id="ARBA00022490"/>
    </source>
</evidence>
<dbReference type="PANTHER" id="PTHR11579">
    <property type="entry name" value="PROTEIN-L-ISOASPARTATE O-METHYLTRANSFERASE"/>
    <property type="match status" value="1"/>
</dbReference>
<evidence type="ECO:0000256" key="1">
    <source>
        <dbReference type="ARBA" id="ARBA00004496"/>
    </source>
</evidence>
<comment type="similarity">
    <text evidence="2">Belongs to the methyltransferase superfamily. L-isoaspartyl/D-aspartyl protein methyltransferase family.</text>
</comment>
<evidence type="ECO:0000256" key="11">
    <source>
        <dbReference type="ARBA" id="ARBA00031350"/>
    </source>
</evidence>
<dbReference type="InterPro" id="IPR029063">
    <property type="entry name" value="SAM-dependent_MTases_sf"/>
</dbReference>
<evidence type="ECO:0000256" key="7">
    <source>
        <dbReference type="ARBA" id="ARBA00022679"/>
    </source>
</evidence>
<evidence type="ECO:0000256" key="4">
    <source>
        <dbReference type="ARBA" id="ARBA00013346"/>
    </source>
</evidence>
<keyword evidence="5" id="KW-0963">Cytoplasm</keyword>
<dbReference type="EMBL" id="JARACI010000954">
    <property type="protein sequence ID" value="MDD9206694.1"/>
    <property type="molecule type" value="Genomic_DNA"/>
</dbReference>
<sequence>MSTDRVREVMDVVDRRWFLPEDQHDRAHEDAPLPIGHGATCSQPTTVVHMLDALDAGPGHHVLDVGSGSGWTTALLAHLVAPGGTVVGVELEPDLARSGAENLRRAGVPGAQIHPARAGVLGRPEDGPYDRVLVSAESAEVPHELVEQLADPGRMVIPVAGRLLVIDRDAQGTSTTELGRYRFVPLR</sequence>
<evidence type="ECO:0000313" key="13">
    <source>
        <dbReference type="Proteomes" id="UP001165561"/>
    </source>
</evidence>